<keyword evidence="3 12" id="KW-0812">Transmembrane</keyword>
<keyword evidence="4 11" id="KW-0378">Hydrolase</keyword>
<dbReference type="Pfam" id="PF00089">
    <property type="entry name" value="Trypsin"/>
    <property type="match status" value="2"/>
</dbReference>
<feature type="transmembrane region" description="Helical" evidence="12">
    <location>
        <begin position="40"/>
        <end position="59"/>
    </location>
</feature>
<dbReference type="SMART" id="SM00192">
    <property type="entry name" value="LDLa"/>
    <property type="match status" value="2"/>
</dbReference>
<evidence type="ECO:0000256" key="8">
    <source>
        <dbReference type="ARBA" id="ARBA00023136"/>
    </source>
</evidence>
<evidence type="ECO:0000256" key="6">
    <source>
        <dbReference type="ARBA" id="ARBA00022968"/>
    </source>
</evidence>
<evidence type="ECO:0000256" key="4">
    <source>
        <dbReference type="ARBA" id="ARBA00022801"/>
    </source>
</evidence>
<keyword evidence="9 10" id="KW-1015">Disulfide bond</keyword>
<dbReference type="SUPFAM" id="SSF82671">
    <property type="entry name" value="SEA domain"/>
    <property type="match status" value="1"/>
</dbReference>
<dbReference type="PRINTS" id="PR00722">
    <property type="entry name" value="CHYMOTRYPSIN"/>
</dbReference>
<dbReference type="AlphaFoldDB" id="A0AAW0N1A4"/>
<dbReference type="Gene3D" id="3.30.70.960">
    <property type="entry name" value="SEA domain"/>
    <property type="match status" value="1"/>
</dbReference>
<evidence type="ECO:0000256" key="11">
    <source>
        <dbReference type="RuleBase" id="RU363034"/>
    </source>
</evidence>
<dbReference type="PROSITE" id="PS50240">
    <property type="entry name" value="TRYPSIN_DOM"/>
    <property type="match status" value="2"/>
</dbReference>
<comment type="subcellular location">
    <subcellularLocation>
        <location evidence="1">Membrane</location>
        <topology evidence="1">Single-pass type II membrane protein</topology>
    </subcellularLocation>
</comment>
<dbReference type="GO" id="GO:0016020">
    <property type="term" value="C:membrane"/>
    <property type="evidence" value="ECO:0007669"/>
    <property type="project" value="UniProtKB-SubCell"/>
</dbReference>
<keyword evidence="8 12" id="KW-0472">Membrane</keyword>
<organism evidence="15 16">
    <name type="scientific">Mugilogobius chulae</name>
    <name type="common">yellowstripe goby</name>
    <dbReference type="NCBI Taxonomy" id="88201"/>
    <lineage>
        <taxon>Eukaryota</taxon>
        <taxon>Metazoa</taxon>
        <taxon>Chordata</taxon>
        <taxon>Craniata</taxon>
        <taxon>Vertebrata</taxon>
        <taxon>Euteleostomi</taxon>
        <taxon>Actinopterygii</taxon>
        <taxon>Neopterygii</taxon>
        <taxon>Teleostei</taxon>
        <taxon>Neoteleostei</taxon>
        <taxon>Acanthomorphata</taxon>
        <taxon>Gobiaria</taxon>
        <taxon>Gobiiformes</taxon>
        <taxon>Gobioidei</taxon>
        <taxon>Gobiidae</taxon>
        <taxon>Gobionellinae</taxon>
        <taxon>Mugilogobius</taxon>
    </lineage>
</organism>
<dbReference type="Gene3D" id="2.40.10.10">
    <property type="entry name" value="Trypsin-like serine proteases"/>
    <property type="match status" value="3"/>
</dbReference>
<keyword evidence="16" id="KW-1185">Reference proteome</keyword>
<dbReference type="PROSITE" id="PS00134">
    <property type="entry name" value="TRYPSIN_HIS"/>
    <property type="match status" value="2"/>
</dbReference>
<evidence type="ECO:0000256" key="10">
    <source>
        <dbReference type="PROSITE-ProRule" id="PRU00124"/>
    </source>
</evidence>
<dbReference type="PANTHER" id="PTHR24252">
    <property type="entry name" value="ACROSIN-RELATED"/>
    <property type="match status" value="1"/>
</dbReference>
<evidence type="ECO:0000256" key="2">
    <source>
        <dbReference type="ARBA" id="ARBA00022670"/>
    </source>
</evidence>
<dbReference type="CDD" id="cd00112">
    <property type="entry name" value="LDLa"/>
    <property type="match status" value="2"/>
</dbReference>
<feature type="transmembrane region" description="Helical" evidence="12">
    <location>
        <begin position="80"/>
        <end position="101"/>
    </location>
</feature>
<dbReference type="FunFam" id="2.40.10.10:FF:000003">
    <property type="entry name" value="Transmembrane serine protease 3"/>
    <property type="match status" value="2"/>
</dbReference>
<reference evidence="16" key="1">
    <citation type="submission" date="2024-04" db="EMBL/GenBank/DDBJ databases">
        <title>Salinicola lusitanus LLJ914,a marine bacterium isolated from the Okinawa Trough.</title>
        <authorList>
            <person name="Li J."/>
        </authorList>
    </citation>
    <scope>NUCLEOTIDE SEQUENCE [LARGE SCALE GENOMIC DNA]</scope>
</reference>
<evidence type="ECO:0000313" key="15">
    <source>
        <dbReference type="EMBL" id="KAK7889495.1"/>
    </source>
</evidence>
<dbReference type="Pfam" id="PF01390">
    <property type="entry name" value="SEA"/>
    <property type="match status" value="1"/>
</dbReference>
<dbReference type="InterPro" id="IPR036055">
    <property type="entry name" value="LDL_receptor-like_sf"/>
</dbReference>
<dbReference type="Proteomes" id="UP001460270">
    <property type="component" value="Unassembled WGS sequence"/>
</dbReference>
<dbReference type="EMBL" id="JBBPFD010000018">
    <property type="protein sequence ID" value="KAK7889495.1"/>
    <property type="molecule type" value="Genomic_DNA"/>
</dbReference>
<feature type="domain" description="Peptidase S1" evidence="14">
    <location>
        <begin position="615"/>
        <end position="845"/>
    </location>
</feature>
<keyword evidence="6" id="KW-0735">Signal-anchor</keyword>
<evidence type="ECO:0000256" key="3">
    <source>
        <dbReference type="ARBA" id="ARBA00022692"/>
    </source>
</evidence>
<dbReference type="InterPro" id="IPR001254">
    <property type="entry name" value="Trypsin_dom"/>
</dbReference>
<dbReference type="InterPro" id="IPR002172">
    <property type="entry name" value="LDrepeatLR_classA_rpt"/>
</dbReference>
<dbReference type="Gene3D" id="4.10.400.10">
    <property type="entry name" value="Low-density Lipoprotein Receptor"/>
    <property type="match status" value="1"/>
</dbReference>
<accession>A0AAW0N1A4</accession>
<keyword evidence="2 11" id="KW-0645">Protease</keyword>
<dbReference type="GO" id="GO:0004252">
    <property type="term" value="F:serine-type endopeptidase activity"/>
    <property type="evidence" value="ECO:0007669"/>
    <property type="project" value="InterPro"/>
</dbReference>
<evidence type="ECO:0000259" key="14">
    <source>
        <dbReference type="PROSITE" id="PS50240"/>
    </source>
</evidence>
<dbReference type="InterPro" id="IPR043504">
    <property type="entry name" value="Peptidase_S1_PA_chymotrypsin"/>
</dbReference>
<protein>
    <recommendedName>
        <fullName evidence="17">Transmembrane protease serine 9</fullName>
    </recommendedName>
</protein>
<dbReference type="InterPro" id="IPR009003">
    <property type="entry name" value="Peptidase_S1_PA"/>
</dbReference>
<keyword evidence="7 12" id="KW-1133">Transmembrane helix</keyword>
<dbReference type="InterPro" id="IPR018114">
    <property type="entry name" value="TRYPSIN_HIS"/>
</dbReference>
<feature type="domain" description="SEA" evidence="13">
    <location>
        <begin position="103"/>
        <end position="214"/>
    </location>
</feature>
<dbReference type="InterPro" id="IPR033116">
    <property type="entry name" value="TRYPSIN_SER"/>
</dbReference>
<name>A0AAW0N1A4_9GOBI</name>
<dbReference type="PROSITE" id="PS00135">
    <property type="entry name" value="TRYPSIN_SER"/>
    <property type="match status" value="2"/>
</dbReference>
<evidence type="ECO:0000256" key="5">
    <source>
        <dbReference type="ARBA" id="ARBA00022825"/>
    </source>
</evidence>
<dbReference type="SUPFAM" id="SSF57424">
    <property type="entry name" value="LDL receptor-like module"/>
    <property type="match status" value="1"/>
</dbReference>
<evidence type="ECO:0000256" key="1">
    <source>
        <dbReference type="ARBA" id="ARBA00004606"/>
    </source>
</evidence>
<dbReference type="InterPro" id="IPR001314">
    <property type="entry name" value="Peptidase_S1A"/>
</dbReference>
<dbReference type="PROSITE" id="PS50024">
    <property type="entry name" value="SEA"/>
    <property type="match status" value="1"/>
</dbReference>
<dbReference type="GO" id="GO:0006508">
    <property type="term" value="P:proteolysis"/>
    <property type="evidence" value="ECO:0007669"/>
    <property type="project" value="UniProtKB-KW"/>
</dbReference>
<dbReference type="InterPro" id="IPR000082">
    <property type="entry name" value="SEA_dom"/>
</dbReference>
<comment type="caution">
    <text evidence="10">Lacks conserved residue(s) required for the propagation of feature annotation.</text>
</comment>
<proteinExistence type="predicted"/>
<dbReference type="PANTHER" id="PTHR24252:SF26">
    <property type="entry name" value="TRANSMEMBRANE SERINE PROTEASE 9"/>
    <property type="match status" value="1"/>
</dbReference>
<evidence type="ECO:0000259" key="13">
    <source>
        <dbReference type="PROSITE" id="PS50024"/>
    </source>
</evidence>
<feature type="disulfide bond" evidence="10">
    <location>
        <begin position="259"/>
        <end position="274"/>
    </location>
</feature>
<feature type="domain" description="Peptidase S1" evidence="14">
    <location>
        <begin position="286"/>
        <end position="521"/>
    </location>
</feature>
<dbReference type="SUPFAM" id="SSF50494">
    <property type="entry name" value="Trypsin-like serine proteases"/>
    <property type="match status" value="2"/>
</dbReference>
<feature type="disulfide bond" evidence="10">
    <location>
        <begin position="587"/>
        <end position="602"/>
    </location>
</feature>
<dbReference type="Pfam" id="PF00057">
    <property type="entry name" value="Ldl_recept_a"/>
    <property type="match status" value="1"/>
</dbReference>
<comment type="caution">
    <text evidence="15">The sequence shown here is derived from an EMBL/GenBank/DDBJ whole genome shotgun (WGS) entry which is preliminary data.</text>
</comment>
<sequence length="846" mass="92266">MGGVLSEEGLCYSKLLLRRRHAPRQVGQINERTSLHRRTSSIWISALSLLWGKALNVVVQKETERDAVDWACEVVGVAPSWSFVLFLIIGVSVGLLITYLVQEQHNFIETVELKGLDYDPALQKENSGFSMVLSTVLKSKMKNIFTASAISDHYVDCVILAYGNINGGVMVTFRLIFKTSKVQLYSDNYIQDLLRIGLNSVMHGQPLEVPQFGQINAIILLGASGKSFYAIGNVINSRCPENTFTCDNGECVTKQNPECDFVPDCADESDEGRCSCGTRPVMGNRVVGGEDARHGELPWQVSLRLHGRHTCGASVVNDRWLVSAAHCFERDNNPKEWTALIGAQLVSGEESESKLINIKSLIVCPDYNPMTTDFDVTVLELETPLTFSPYIQPVCLPSTSHVFSPGQNCVVSGWGALDQFNPMAPSNLQKAVVKVIDSAVCNKTSVYRGAISQNMMCAGFLQGKVDSCQGDSGGPLVCEGAPGRFFLAGIVSWGIGCAQINRPGVYTRVTKLRNWILSYTESKVALEKPNKETSVQASVSEETFYNAADPWTIGLDMLTDTSLFVSNCSENFQCSATMCINKVNPECDGLVDCPNQADEENCDCGGRPALGSQRIVGGVTARRGEWPWIGSLQYQKLHRCGATLIYSKWLVTAAHCFKSDPNPSNWAVSLGSVLRSGAGALVIPIQRVLIHPGFNSTNMNYDVALLELSVPAPMSYTIQSICLPSAVHHFIKSTECYITGWGSIREGGSLTNLLQKAAVNIIDQTDCQLSYGNVLTPNMMCAGYMEGGRDTCLGDSGGPLACREPSGQWFIAGVTSWGHGCGRIGFPGVYTRVTSFRKWISAYVHL</sequence>
<dbReference type="PROSITE" id="PS50068">
    <property type="entry name" value="LDLRA_2"/>
    <property type="match status" value="2"/>
</dbReference>
<dbReference type="CDD" id="cd00190">
    <property type="entry name" value="Tryp_SPc"/>
    <property type="match status" value="2"/>
</dbReference>
<evidence type="ECO:0000256" key="9">
    <source>
        <dbReference type="ARBA" id="ARBA00023157"/>
    </source>
</evidence>
<evidence type="ECO:0008006" key="17">
    <source>
        <dbReference type="Google" id="ProtNLM"/>
    </source>
</evidence>
<keyword evidence="5 11" id="KW-0720">Serine protease</keyword>
<dbReference type="InterPro" id="IPR036364">
    <property type="entry name" value="SEA_dom_sf"/>
</dbReference>
<evidence type="ECO:0000256" key="7">
    <source>
        <dbReference type="ARBA" id="ARBA00022989"/>
    </source>
</evidence>
<evidence type="ECO:0000256" key="12">
    <source>
        <dbReference type="SAM" id="Phobius"/>
    </source>
</evidence>
<evidence type="ECO:0000313" key="16">
    <source>
        <dbReference type="Proteomes" id="UP001460270"/>
    </source>
</evidence>
<dbReference type="SMART" id="SM00020">
    <property type="entry name" value="Tryp_SPc"/>
    <property type="match status" value="2"/>
</dbReference>
<feature type="disulfide bond" evidence="10">
    <location>
        <begin position="239"/>
        <end position="251"/>
    </location>
</feature>
<gene>
    <name evidence="15" type="ORF">WMY93_025055</name>
</gene>